<protein>
    <recommendedName>
        <fullName evidence="2">Cation-transporting P-type ATPase N-terminal domain-containing protein</fullName>
    </recommendedName>
</protein>
<keyword evidence="1" id="KW-1133">Transmembrane helix</keyword>
<comment type="caution">
    <text evidence="3">The sequence shown here is derived from an EMBL/GenBank/DDBJ whole genome shotgun (WGS) entry which is preliminary data.</text>
</comment>
<evidence type="ECO:0000313" key="3">
    <source>
        <dbReference type="EMBL" id="KAG0312836.1"/>
    </source>
</evidence>
<dbReference type="SUPFAM" id="SSF81665">
    <property type="entry name" value="Calcium ATPase, transmembrane domain M"/>
    <property type="match status" value="1"/>
</dbReference>
<dbReference type="Pfam" id="PF00690">
    <property type="entry name" value="Cation_ATPase_N"/>
    <property type="match status" value="1"/>
</dbReference>
<evidence type="ECO:0000259" key="2">
    <source>
        <dbReference type="SMART" id="SM00831"/>
    </source>
</evidence>
<feature type="non-terminal residue" evidence="3">
    <location>
        <position position="129"/>
    </location>
</feature>
<accession>A0A9P6UNT4</accession>
<evidence type="ECO:0000256" key="1">
    <source>
        <dbReference type="SAM" id="Phobius"/>
    </source>
</evidence>
<proteinExistence type="predicted"/>
<sequence>MFKGYKELTDDSEAAAPLRQDDAVHQSFTATAQSRIPLPATLKPHTHTLLPQSDIHATHHKNDVELEELLLTNPQTGLTSQQAAQRMDSFGPNELTEVKRNPLLKFLGYFIGPIAFLIELSCIISAIVK</sequence>
<dbReference type="Proteomes" id="UP000823405">
    <property type="component" value="Unassembled WGS sequence"/>
</dbReference>
<dbReference type="EMBL" id="JAAAIN010000576">
    <property type="protein sequence ID" value="KAG0312836.1"/>
    <property type="molecule type" value="Genomic_DNA"/>
</dbReference>
<name>A0A9P6UNT4_9FUNG</name>
<reference evidence="3" key="1">
    <citation type="journal article" date="2020" name="Fungal Divers.">
        <title>Resolving the Mortierellaceae phylogeny through synthesis of multi-gene phylogenetics and phylogenomics.</title>
        <authorList>
            <person name="Vandepol N."/>
            <person name="Liber J."/>
            <person name="Desiro A."/>
            <person name="Na H."/>
            <person name="Kennedy M."/>
            <person name="Barry K."/>
            <person name="Grigoriev I.V."/>
            <person name="Miller A.N."/>
            <person name="O'Donnell K."/>
            <person name="Stajich J.E."/>
            <person name="Bonito G."/>
        </authorList>
    </citation>
    <scope>NUCLEOTIDE SEQUENCE</scope>
    <source>
        <strain evidence="3">NVP60</strain>
    </source>
</reference>
<gene>
    <name evidence="3" type="ORF">BGZ97_010792</name>
</gene>
<dbReference type="SMART" id="SM00831">
    <property type="entry name" value="Cation_ATPase_N"/>
    <property type="match status" value="1"/>
</dbReference>
<dbReference type="InterPro" id="IPR023298">
    <property type="entry name" value="ATPase_P-typ_TM_dom_sf"/>
</dbReference>
<feature type="domain" description="Cation-transporting P-type ATPase N-terminal" evidence="2">
    <location>
        <begin position="57"/>
        <end position="128"/>
    </location>
</feature>
<dbReference type="AlphaFoldDB" id="A0A9P6UNT4"/>
<feature type="transmembrane region" description="Helical" evidence="1">
    <location>
        <begin position="106"/>
        <end position="128"/>
    </location>
</feature>
<dbReference type="OrthoDB" id="116380at2759"/>
<keyword evidence="1" id="KW-0472">Membrane</keyword>
<keyword evidence="4" id="KW-1185">Reference proteome</keyword>
<evidence type="ECO:0000313" key="4">
    <source>
        <dbReference type="Proteomes" id="UP000823405"/>
    </source>
</evidence>
<dbReference type="InterPro" id="IPR004014">
    <property type="entry name" value="ATPase_P-typ_cation-transptr_N"/>
</dbReference>
<organism evidence="3 4">
    <name type="scientific">Linnemannia gamsii</name>
    <dbReference type="NCBI Taxonomy" id="64522"/>
    <lineage>
        <taxon>Eukaryota</taxon>
        <taxon>Fungi</taxon>
        <taxon>Fungi incertae sedis</taxon>
        <taxon>Mucoromycota</taxon>
        <taxon>Mortierellomycotina</taxon>
        <taxon>Mortierellomycetes</taxon>
        <taxon>Mortierellales</taxon>
        <taxon>Mortierellaceae</taxon>
        <taxon>Linnemannia</taxon>
    </lineage>
</organism>
<keyword evidence="1" id="KW-0812">Transmembrane</keyword>